<dbReference type="GO" id="GO:0016705">
    <property type="term" value="F:oxidoreductase activity, acting on paired donors, with incorporation or reduction of molecular oxygen"/>
    <property type="evidence" value="ECO:0007669"/>
    <property type="project" value="InterPro"/>
</dbReference>
<organism evidence="7 8">
    <name type="scientific">Panicum virgatum</name>
    <name type="common">Blackwell switchgrass</name>
    <dbReference type="NCBI Taxonomy" id="38727"/>
    <lineage>
        <taxon>Eukaryota</taxon>
        <taxon>Viridiplantae</taxon>
        <taxon>Streptophyta</taxon>
        <taxon>Embryophyta</taxon>
        <taxon>Tracheophyta</taxon>
        <taxon>Spermatophyta</taxon>
        <taxon>Magnoliopsida</taxon>
        <taxon>Liliopsida</taxon>
        <taxon>Poales</taxon>
        <taxon>Poaceae</taxon>
        <taxon>PACMAD clade</taxon>
        <taxon>Panicoideae</taxon>
        <taxon>Panicodae</taxon>
        <taxon>Paniceae</taxon>
        <taxon>Panicinae</taxon>
        <taxon>Panicum</taxon>
        <taxon>Panicum sect. Hiantes</taxon>
    </lineage>
</organism>
<dbReference type="GO" id="GO:0020037">
    <property type="term" value="F:heme binding"/>
    <property type="evidence" value="ECO:0007669"/>
    <property type="project" value="InterPro"/>
</dbReference>
<comment type="caution">
    <text evidence="7">The sequence shown here is derived from an EMBL/GenBank/DDBJ whole genome shotgun (WGS) entry which is preliminary data.</text>
</comment>
<keyword evidence="2 5" id="KW-0479">Metal-binding</keyword>
<accession>A0A8T0SEA3</accession>
<dbReference type="PANTHER" id="PTHR24296">
    <property type="entry name" value="CYTOCHROME P450"/>
    <property type="match status" value="1"/>
</dbReference>
<dbReference type="Proteomes" id="UP000823388">
    <property type="component" value="Chromosome 5K"/>
</dbReference>
<evidence type="ECO:0000256" key="1">
    <source>
        <dbReference type="ARBA" id="ARBA00010617"/>
    </source>
</evidence>
<proteinExistence type="inferred from homology"/>
<evidence type="ECO:0000313" key="8">
    <source>
        <dbReference type="Proteomes" id="UP000823388"/>
    </source>
</evidence>
<dbReference type="PRINTS" id="PR00385">
    <property type="entry name" value="P450"/>
</dbReference>
<evidence type="ECO:0000256" key="4">
    <source>
        <dbReference type="ARBA" id="ARBA00023004"/>
    </source>
</evidence>
<dbReference type="GO" id="GO:0005506">
    <property type="term" value="F:iron ion binding"/>
    <property type="evidence" value="ECO:0007669"/>
    <property type="project" value="InterPro"/>
</dbReference>
<evidence type="ECO:0000256" key="3">
    <source>
        <dbReference type="ARBA" id="ARBA00023002"/>
    </source>
</evidence>
<dbReference type="EMBL" id="CM029045">
    <property type="protein sequence ID" value="KAG2595223.1"/>
    <property type="molecule type" value="Genomic_DNA"/>
</dbReference>
<evidence type="ECO:0000256" key="6">
    <source>
        <dbReference type="RuleBase" id="RU000461"/>
    </source>
</evidence>
<dbReference type="CDD" id="cd11064">
    <property type="entry name" value="CYP86A"/>
    <property type="match status" value="1"/>
</dbReference>
<reference evidence="7" key="1">
    <citation type="submission" date="2020-05" db="EMBL/GenBank/DDBJ databases">
        <title>WGS assembly of Panicum virgatum.</title>
        <authorList>
            <person name="Lovell J.T."/>
            <person name="Jenkins J."/>
            <person name="Shu S."/>
            <person name="Juenger T.E."/>
            <person name="Schmutz J."/>
        </authorList>
    </citation>
    <scope>NUCLEOTIDE SEQUENCE</scope>
    <source>
        <strain evidence="7">AP13</strain>
    </source>
</reference>
<keyword evidence="4 5" id="KW-0408">Iron</keyword>
<gene>
    <name evidence="7" type="ORF">PVAP13_5KG060300</name>
</gene>
<evidence type="ECO:0000256" key="5">
    <source>
        <dbReference type="PIRSR" id="PIRSR602401-1"/>
    </source>
</evidence>
<dbReference type="PROSITE" id="PS00086">
    <property type="entry name" value="CYTOCHROME_P450"/>
    <property type="match status" value="1"/>
</dbReference>
<dbReference type="PRINTS" id="PR00463">
    <property type="entry name" value="EP450I"/>
</dbReference>
<keyword evidence="3 6" id="KW-0560">Oxidoreductase</keyword>
<dbReference type="InterPro" id="IPR001128">
    <property type="entry name" value="Cyt_P450"/>
</dbReference>
<evidence type="ECO:0000256" key="2">
    <source>
        <dbReference type="ARBA" id="ARBA00022723"/>
    </source>
</evidence>
<dbReference type="GO" id="GO:0004497">
    <property type="term" value="F:monooxygenase activity"/>
    <property type="evidence" value="ECO:0007669"/>
    <property type="project" value="UniProtKB-KW"/>
</dbReference>
<dbReference type="Pfam" id="PF00067">
    <property type="entry name" value="p450"/>
    <property type="match status" value="1"/>
</dbReference>
<comment type="cofactor">
    <cofactor evidence="5">
        <name>heme</name>
        <dbReference type="ChEBI" id="CHEBI:30413"/>
    </cofactor>
</comment>
<dbReference type="Gene3D" id="1.10.630.10">
    <property type="entry name" value="Cytochrome P450"/>
    <property type="match status" value="1"/>
</dbReference>
<comment type="similarity">
    <text evidence="1 6">Belongs to the cytochrome P450 family.</text>
</comment>
<dbReference type="InterPro" id="IPR002401">
    <property type="entry name" value="Cyt_P450_E_grp-I"/>
</dbReference>
<dbReference type="GO" id="GO:0006629">
    <property type="term" value="P:lipid metabolic process"/>
    <property type="evidence" value="ECO:0007669"/>
    <property type="project" value="UniProtKB-ARBA"/>
</dbReference>
<keyword evidence="6" id="KW-0503">Monooxygenase</keyword>
<sequence length="515" mass="56569">MEVLPWLLGFLGRYPELMVSLACFLLLFHRLNRRRGLPTNWPVIGAIPAITVNAGRVHEWATEFLRAAGLSYVIKGPWGSPVDVIVTADPANVAHVFTTNFGNYPKGKEFAALFDVLGGGIFNADGESWAFQRRKAHALLSDARFRAAVAASTARKLRGGLVPLLDGLAASGAAVDLQDVFVRLTFDLTAMFVFGIDPGCLAPDFPHVPFAAAMDTIEEVLFYRHVTPVPWLKLQKYLKIGHNKRMRQARRVLEASIAEFISLRRESAAAESAGDGDADADLLTSYLACQDEVGKSGAEFDRFLRDTTFNLMVAGRDTTSSALTWFFWLLTKHPDVEAKILEELRAHPPSSGGAGGHHTAAELKRLVYLHAALSESLRLYPPVPFEHKAAARPDTLPSGVPVGPTRRVIVSFYSMGRMEAVWGKDCLEFRPERWLTAAGRLRHEPSCKFVAFNVGPRTCLGRDLAFAQMKAVVAAVLPGFRVEVDAGAVVRPKLSIILHMKDGLKVKVHKREAIA</sequence>
<feature type="binding site" description="axial binding residue" evidence="5">
    <location>
        <position position="459"/>
    </location>
    <ligand>
        <name>heme</name>
        <dbReference type="ChEBI" id="CHEBI:30413"/>
    </ligand>
    <ligandPart>
        <name>Fe</name>
        <dbReference type="ChEBI" id="CHEBI:18248"/>
    </ligandPart>
</feature>
<dbReference type="SUPFAM" id="SSF48264">
    <property type="entry name" value="Cytochrome P450"/>
    <property type="match status" value="1"/>
</dbReference>
<dbReference type="InterPro" id="IPR036396">
    <property type="entry name" value="Cyt_P450_sf"/>
</dbReference>
<keyword evidence="5 6" id="KW-0349">Heme</keyword>
<protein>
    <submittedName>
        <fullName evidence="7">Uncharacterized protein</fullName>
    </submittedName>
</protein>
<name>A0A8T0SEA3_PANVG</name>
<dbReference type="AlphaFoldDB" id="A0A8T0SEA3"/>
<dbReference type="InterPro" id="IPR017972">
    <property type="entry name" value="Cyt_P450_CS"/>
</dbReference>
<dbReference type="OrthoDB" id="1470350at2759"/>
<evidence type="ECO:0000313" key="7">
    <source>
        <dbReference type="EMBL" id="KAG2595223.1"/>
    </source>
</evidence>
<keyword evidence="8" id="KW-1185">Reference proteome</keyword>